<reference evidence="1" key="1">
    <citation type="submission" date="2014-07" db="EMBL/GenBank/DDBJ databases">
        <authorList>
            <person name="Monot Marc"/>
        </authorList>
    </citation>
    <scope>NUCLEOTIDE SEQUENCE</scope>
</reference>
<gene>
    <name evidence="1" type="ORF">BN1096_840003</name>
</gene>
<dbReference type="RefSeq" id="WP_021435049.1">
    <property type="nucleotide sequence ID" value="NZ_CAADAL010000019.1"/>
</dbReference>
<proteinExistence type="predicted"/>
<evidence type="ECO:0000313" key="1">
    <source>
        <dbReference type="EMBL" id="CDS90385.1"/>
    </source>
</evidence>
<protein>
    <submittedName>
        <fullName evidence="1">Uncharacterized protein</fullName>
    </submittedName>
</protein>
<sequence length="85" mass="10087">MENITEQLKETIVDELYDIETNEGCHEDYIEDYETELDFYLSNVKFGTYEVYVKEYCSNNYDISISDELAFEIMDDLIGKIKDNN</sequence>
<accession>A0A069AHM2</accession>
<dbReference type="AlphaFoldDB" id="A0A069AHM2"/>
<organism evidence="1">
    <name type="scientific">Clostridioides difficile</name>
    <name type="common">Peptoclostridium difficile</name>
    <dbReference type="NCBI Taxonomy" id="1496"/>
    <lineage>
        <taxon>Bacteria</taxon>
        <taxon>Bacillati</taxon>
        <taxon>Bacillota</taxon>
        <taxon>Clostridia</taxon>
        <taxon>Peptostreptococcales</taxon>
        <taxon>Peptostreptococcaceae</taxon>
        <taxon>Clostridioides</taxon>
    </lineage>
</organism>
<dbReference type="EMBL" id="LK932540">
    <property type="protein sequence ID" value="CDS90385.1"/>
    <property type="molecule type" value="Genomic_DNA"/>
</dbReference>
<name>A0A069AHM2_CLODI</name>